<dbReference type="AlphaFoldDB" id="A0A1D6HB36"/>
<dbReference type="SUPFAM" id="SSF56300">
    <property type="entry name" value="Metallo-dependent phosphatases"/>
    <property type="match status" value="1"/>
</dbReference>
<dbReference type="PANTHER" id="PTHR10161:SF58">
    <property type="entry name" value="PURPLE ACID PHOSPHATASE"/>
    <property type="match status" value="1"/>
</dbReference>
<keyword evidence="1" id="KW-0732">Signal</keyword>
<feature type="domain" description="Calcineurin-like phosphoesterase" evidence="3">
    <location>
        <begin position="4"/>
        <end position="67"/>
    </location>
</feature>
<proteinExistence type="predicted"/>
<dbReference type="Gene3D" id="3.60.21.10">
    <property type="match status" value="1"/>
</dbReference>
<evidence type="ECO:0000256" key="2">
    <source>
        <dbReference type="ARBA" id="ARBA00022801"/>
    </source>
</evidence>
<gene>
    <name evidence="4" type="ORF">ZEAMMB73_Zm00001d016907</name>
</gene>
<dbReference type="PANTHER" id="PTHR10161">
    <property type="entry name" value="TARTRATE-RESISTANT ACID PHOSPHATASE TYPE 5"/>
    <property type="match status" value="1"/>
</dbReference>
<name>A0A1D6HB36_MAIZE</name>
<sequence>MGRVREKLDIDFVISTGDNFYKNGLKGVRDQAFKESFMDIYIAQSLQKPWYSVLGNHDYMGNALAQLSPVLRKIDDRFICMRSSSLTQNLWTSSLSTPLHSNWSIGLTLASIVMTGEGWRLEAST</sequence>
<accession>A0A1D6HB36</accession>
<protein>
    <submittedName>
        <fullName evidence="4">Purple acid phosphatase 3</fullName>
    </submittedName>
</protein>
<dbReference type="GO" id="GO:0016787">
    <property type="term" value="F:hydrolase activity"/>
    <property type="evidence" value="ECO:0007669"/>
    <property type="project" value="UniProtKB-KW"/>
</dbReference>
<evidence type="ECO:0000313" key="4">
    <source>
        <dbReference type="EMBL" id="AQK71915.1"/>
    </source>
</evidence>
<evidence type="ECO:0000259" key="3">
    <source>
        <dbReference type="Pfam" id="PF00149"/>
    </source>
</evidence>
<keyword evidence="2" id="KW-0378">Hydrolase</keyword>
<dbReference type="Pfam" id="PF00149">
    <property type="entry name" value="Metallophos"/>
    <property type="match status" value="1"/>
</dbReference>
<evidence type="ECO:0000256" key="1">
    <source>
        <dbReference type="ARBA" id="ARBA00022729"/>
    </source>
</evidence>
<organism evidence="4">
    <name type="scientific">Zea mays</name>
    <name type="common">Maize</name>
    <dbReference type="NCBI Taxonomy" id="4577"/>
    <lineage>
        <taxon>Eukaryota</taxon>
        <taxon>Viridiplantae</taxon>
        <taxon>Streptophyta</taxon>
        <taxon>Embryophyta</taxon>
        <taxon>Tracheophyta</taxon>
        <taxon>Spermatophyta</taxon>
        <taxon>Magnoliopsida</taxon>
        <taxon>Liliopsida</taxon>
        <taxon>Poales</taxon>
        <taxon>Poaceae</taxon>
        <taxon>PACMAD clade</taxon>
        <taxon>Panicoideae</taxon>
        <taxon>Andropogonodae</taxon>
        <taxon>Andropogoneae</taxon>
        <taxon>Tripsacinae</taxon>
        <taxon>Zea</taxon>
    </lineage>
</organism>
<dbReference type="InterPro" id="IPR004843">
    <property type="entry name" value="Calcineurin-like_PHP"/>
</dbReference>
<reference evidence="4" key="1">
    <citation type="submission" date="2015-12" db="EMBL/GenBank/DDBJ databases">
        <title>Update maize B73 reference genome by single molecule sequencing technologies.</title>
        <authorList>
            <consortium name="Maize Genome Sequencing Project"/>
            <person name="Ware D."/>
        </authorList>
    </citation>
    <scope>NUCLEOTIDE SEQUENCE</scope>
    <source>
        <tissue evidence="4">Seedling</tissue>
    </source>
</reference>
<dbReference type="EMBL" id="CM000781">
    <property type="protein sequence ID" value="AQK71915.1"/>
    <property type="molecule type" value="Genomic_DNA"/>
</dbReference>
<dbReference type="InterPro" id="IPR029052">
    <property type="entry name" value="Metallo-depent_PP-like"/>
</dbReference>
<dbReference type="InterPro" id="IPR051558">
    <property type="entry name" value="Metallophosphoesterase_PAP"/>
</dbReference>